<proteinExistence type="predicted"/>
<evidence type="ECO:0000313" key="1">
    <source>
        <dbReference type="EMBL" id="KAF5699855.1"/>
    </source>
</evidence>
<comment type="caution">
    <text evidence="1">The sequence shown here is derived from an EMBL/GenBank/DDBJ whole genome shotgun (WGS) entry which is preliminary data.</text>
</comment>
<name>A0A8H6D1H9_9HYPO</name>
<accession>A0A8H6D1H9</accession>
<gene>
    <name evidence="1" type="ORF">FGLOB1_11150</name>
</gene>
<dbReference type="AlphaFoldDB" id="A0A8H6D1H9"/>
<protein>
    <submittedName>
        <fullName evidence="1">Nacht domain-containing protein</fullName>
    </submittedName>
</protein>
<reference evidence="1 2" key="1">
    <citation type="submission" date="2020-05" db="EMBL/GenBank/DDBJ databases">
        <title>Identification and distribution of gene clusters putatively required for synthesis of sphingolipid metabolism inhibitors in phylogenetically diverse species of the filamentous fungus Fusarium.</title>
        <authorList>
            <person name="Kim H.-S."/>
            <person name="Busman M."/>
            <person name="Brown D.W."/>
            <person name="Divon H."/>
            <person name="Uhlig S."/>
            <person name="Proctor R.H."/>
        </authorList>
    </citation>
    <scope>NUCLEOTIDE SEQUENCE [LARGE SCALE GENOMIC DNA]</scope>
    <source>
        <strain evidence="1 2">NRRL 26131</strain>
    </source>
</reference>
<keyword evidence="2" id="KW-1185">Reference proteome</keyword>
<dbReference type="Proteomes" id="UP000532311">
    <property type="component" value="Unassembled WGS sequence"/>
</dbReference>
<dbReference type="EMBL" id="JAAQPF010000554">
    <property type="protein sequence ID" value="KAF5699855.1"/>
    <property type="molecule type" value="Genomic_DNA"/>
</dbReference>
<organism evidence="1 2">
    <name type="scientific">Fusarium globosum</name>
    <dbReference type="NCBI Taxonomy" id="78864"/>
    <lineage>
        <taxon>Eukaryota</taxon>
        <taxon>Fungi</taxon>
        <taxon>Dikarya</taxon>
        <taxon>Ascomycota</taxon>
        <taxon>Pezizomycotina</taxon>
        <taxon>Sordariomycetes</taxon>
        <taxon>Hypocreomycetidae</taxon>
        <taxon>Hypocreales</taxon>
        <taxon>Nectriaceae</taxon>
        <taxon>Fusarium</taxon>
        <taxon>Fusarium fujikuroi species complex</taxon>
    </lineage>
</organism>
<sequence>MDPGTSSAGFWAATIGAMVLKQKKLVKFTKRIIRGHGTATTQAAAMFQRDVRVTDPRLPHSGLAEELEDEELQPLMFDLIDTDQVAIIRSLIPRLQGLDRSAQIQFSIHATRMGSSSILQLFHRCGLLTRALGNLDSSLLWDTFADLATHAIQSESVSLSKVLLCWITASEINMSRYQKASFQELISKVLSRIIVVESQELFNLWKMDLATGFGVNRSAMDAAKALTFQSVIASTGNIPNRERILCDIWDEFRVLYRIKLRERSKILSHIADSSCSIALTQYRGRPHEKQQNLWNSYYFKEQTLTKGREQRVLETKKEHGKSQNGWG</sequence>
<evidence type="ECO:0000313" key="2">
    <source>
        <dbReference type="Proteomes" id="UP000532311"/>
    </source>
</evidence>